<organism evidence="1 2">
    <name type="scientific">Nostoc cf. commune SO-36</name>
    <dbReference type="NCBI Taxonomy" id="449208"/>
    <lineage>
        <taxon>Bacteria</taxon>
        <taxon>Bacillati</taxon>
        <taxon>Cyanobacteriota</taxon>
        <taxon>Cyanophyceae</taxon>
        <taxon>Nostocales</taxon>
        <taxon>Nostocaceae</taxon>
        <taxon>Nostoc</taxon>
    </lineage>
</organism>
<dbReference type="EMBL" id="AP025733">
    <property type="protein sequence ID" value="BDI20676.1"/>
    <property type="molecule type" value="Genomic_DNA"/>
</dbReference>
<evidence type="ECO:0000313" key="2">
    <source>
        <dbReference type="Proteomes" id="UP001055453"/>
    </source>
</evidence>
<keyword evidence="1" id="KW-0614">Plasmid</keyword>
<gene>
    <name evidence="1" type="ORF">ANSO36C_64780</name>
</gene>
<geneLocation type="plasmid" evidence="1 2">
    <name>pANSO36A</name>
</geneLocation>
<protein>
    <submittedName>
        <fullName evidence="1">Uncharacterized protein</fullName>
    </submittedName>
</protein>
<evidence type="ECO:0000313" key="1">
    <source>
        <dbReference type="EMBL" id="BDI20676.1"/>
    </source>
</evidence>
<keyword evidence="2" id="KW-1185">Reference proteome</keyword>
<dbReference type="Proteomes" id="UP001055453">
    <property type="component" value="Plasmid pANSO36A"/>
</dbReference>
<dbReference type="RefSeq" id="WP_251960585.1">
    <property type="nucleotide sequence ID" value="NZ_AP025733.1"/>
</dbReference>
<proteinExistence type="predicted"/>
<sequence>MAKIIVSSWESEGYGHFTHTQQEITSQERKIREICDQLGINFPEVDIQVTLLSTRTQIIADESVLDHVEPI</sequence>
<name>A0ABN6QBX0_NOSCO</name>
<reference evidence="1" key="1">
    <citation type="submission" date="2022-04" db="EMBL/GenBank/DDBJ databases">
        <title>Complete genome sequence of a cyanobacterium, Nostoc sp. SO-36, isolated in Antarctica.</title>
        <authorList>
            <person name="Kanesaki Y."/>
            <person name="Effendi D."/>
            <person name="Sakamoto T."/>
            <person name="Ohtani S."/>
            <person name="Awai K."/>
        </authorList>
    </citation>
    <scope>NUCLEOTIDE SEQUENCE</scope>
    <source>
        <strain evidence="1">SO-36</strain>
        <plasmid evidence="1">pANSO36A</plasmid>
    </source>
</reference>
<accession>A0ABN6QBX0</accession>